<dbReference type="Pfam" id="PF00106">
    <property type="entry name" value="adh_short"/>
    <property type="match status" value="1"/>
</dbReference>
<dbReference type="Gene3D" id="3.40.50.720">
    <property type="entry name" value="NAD(P)-binding Rossmann-like Domain"/>
    <property type="match status" value="1"/>
</dbReference>
<dbReference type="NCBIfam" id="NF006159">
    <property type="entry name" value="PRK08303.1"/>
    <property type="match status" value="1"/>
</dbReference>
<gene>
    <name evidence="2" type="ORF">ACFFIO_01370</name>
</gene>
<evidence type="ECO:0000256" key="1">
    <source>
        <dbReference type="SAM" id="MobiDB-lite"/>
    </source>
</evidence>
<organism evidence="2 3">
    <name type="scientific">Citricoccus parietis</name>
    <dbReference type="NCBI Taxonomy" id="592307"/>
    <lineage>
        <taxon>Bacteria</taxon>
        <taxon>Bacillati</taxon>
        <taxon>Actinomycetota</taxon>
        <taxon>Actinomycetes</taxon>
        <taxon>Micrococcales</taxon>
        <taxon>Micrococcaceae</taxon>
        <taxon>Citricoccus</taxon>
    </lineage>
</organism>
<dbReference type="Proteomes" id="UP001589766">
    <property type="component" value="Unassembled WGS sequence"/>
</dbReference>
<evidence type="ECO:0000313" key="3">
    <source>
        <dbReference type="Proteomes" id="UP001589766"/>
    </source>
</evidence>
<evidence type="ECO:0000313" key="2">
    <source>
        <dbReference type="EMBL" id="MFC0247148.1"/>
    </source>
</evidence>
<dbReference type="PANTHER" id="PTHR44147:SF2">
    <property type="entry name" value="DEHYDROGENASE_REDUCTASE SDR FAMILY MEMBER 1"/>
    <property type="match status" value="1"/>
</dbReference>
<accession>A0ABV6F0V7</accession>
<dbReference type="RefSeq" id="WP_378039888.1">
    <property type="nucleotide sequence ID" value="NZ_JBHLWH010000005.1"/>
</dbReference>
<dbReference type="InterPro" id="IPR002347">
    <property type="entry name" value="SDR_fam"/>
</dbReference>
<dbReference type="EMBL" id="JBHLWH010000005">
    <property type="protein sequence ID" value="MFC0247148.1"/>
    <property type="molecule type" value="Genomic_DNA"/>
</dbReference>
<feature type="region of interest" description="Disordered" evidence="1">
    <location>
        <begin position="1"/>
        <end position="36"/>
    </location>
</feature>
<sequence>MDRVMAMKPAEPTDETGPAAPAERTGATESAGQRPRALEGRIALVAGATRGAGRAIARELGRAGAVVYCTGRSTAGQPSDYGRPETVEETAGLIRAEGGTAHAVVVDHLDVSAVRELVARIDREQGRLDILINDIGGEAYVEFGIPLWEYDLDDGMRLFDAGFRTHLLTSHAALGLLIRHPGGLVVETTDGTRDYNQGHFRETVFLDLAKTAVDRLAFAEGHELKAHGGTAVSVSAGWLRSEMMLDAFGVTEQTWRETAEANRGKTDVVPPYEFVISETPALLARGIVELAADPQRDQWNTRSVSSFELARHYGVTDVDGSRPDAWGFIAAMDTTPSADLAVEDYR</sequence>
<reference evidence="2 3" key="1">
    <citation type="submission" date="2024-09" db="EMBL/GenBank/DDBJ databases">
        <authorList>
            <person name="Sun Q."/>
            <person name="Mori K."/>
        </authorList>
    </citation>
    <scope>NUCLEOTIDE SEQUENCE [LARGE SCALE GENOMIC DNA]</scope>
    <source>
        <strain evidence="2 3">CCM 7609</strain>
    </source>
</reference>
<dbReference type="InterPro" id="IPR036291">
    <property type="entry name" value="NAD(P)-bd_dom_sf"/>
</dbReference>
<dbReference type="PANTHER" id="PTHR44147">
    <property type="entry name" value="DEHYDROGENASE/REDUCTASE SDR FAMILY MEMBER 1"/>
    <property type="match status" value="1"/>
</dbReference>
<dbReference type="SUPFAM" id="SSF51735">
    <property type="entry name" value="NAD(P)-binding Rossmann-fold domains"/>
    <property type="match status" value="1"/>
</dbReference>
<name>A0ABV6F0V7_9MICC</name>
<proteinExistence type="predicted"/>
<keyword evidence="3" id="KW-1185">Reference proteome</keyword>
<comment type="caution">
    <text evidence="2">The sequence shown here is derived from an EMBL/GenBank/DDBJ whole genome shotgun (WGS) entry which is preliminary data.</text>
</comment>
<protein>
    <submittedName>
        <fullName evidence="2">SDR family oxidoreductase</fullName>
    </submittedName>
</protein>
<dbReference type="PRINTS" id="PR00081">
    <property type="entry name" value="GDHRDH"/>
</dbReference>